<dbReference type="GO" id="GO:0005737">
    <property type="term" value="C:cytoplasm"/>
    <property type="evidence" value="ECO:0007669"/>
    <property type="project" value="TreeGrafter"/>
</dbReference>
<evidence type="ECO:0000256" key="3">
    <source>
        <dbReference type="ARBA" id="ARBA00022801"/>
    </source>
</evidence>
<dbReference type="Gene3D" id="3.40.720.10">
    <property type="entry name" value="Alkaline Phosphatase, subunit A"/>
    <property type="match status" value="1"/>
</dbReference>
<dbReference type="PANTHER" id="PTHR45953">
    <property type="entry name" value="IDURONATE 2-SULFATASE"/>
    <property type="match status" value="1"/>
</dbReference>
<evidence type="ECO:0000313" key="7">
    <source>
        <dbReference type="Proteomes" id="UP000778970"/>
    </source>
</evidence>
<dbReference type="Pfam" id="PF12411">
    <property type="entry name" value="Choline_sulf_C"/>
    <property type="match status" value="1"/>
</dbReference>
<protein>
    <submittedName>
        <fullName evidence="6">Choline-sulfatase</fullName>
    </submittedName>
</protein>
<keyword evidence="7" id="KW-1185">Reference proteome</keyword>
<dbReference type="AlphaFoldDB" id="A0A934QIQ2"/>
<dbReference type="EMBL" id="NRRE01000026">
    <property type="protein sequence ID" value="MBK1697507.1"/>
    <property type="molecule type" value="Genomic_DNA"/>
</dbReference>
<dbReference type="CDD" id="cd16032">
    <property type="entry name" value="choline-sulfatase"/>
    <property type="match status" value="1"/>
</dbReference>
<sequence>MSSSTPNILFVMADQLGASALPIYGHKVVKAPNIERLAAGGTVFENAYCNSPLCSTSRVSMLSGRLPSELDAYDNASEFPAAVPTFAHYLRALGYRTCLSGKMHLVGPDQLHGYEERLTTDFYPVDFGWTPNWEKQWEKLSFFHNMDSVTKAGICARSMPIDYDDETTYQAQRRLYDYARDQADTRPFFMTVSLTHPHDPYATTREYWDRYDDSEIDLPSVPHIPPEQRDPHSARLFYHYGMHEQEITDADIRKARHAYYGMTSYVDDKLGQLMDTLERTGMADNTIVIFSADHGDMLGERGMWYKMSFYEWSASVPFVVRHPDVAGGKRVPQTTSLIDLFPTLVDLAGGGTPDPECAPHLKGRSVAPLLQGDAAGWPDTAYSEYLGEGAAGPCLMVRKGRHKYVYSAGEPDSAGDPPQLFDLTDDPQELDDRAGRSDYATIEAELGDLVARTWDLDNLRKRVVESQKRRRFVFDALSRGKPAPWDYAPSYDAANLYIRNDEALSAREYRARLDEPTGAE</sequence>
<evidence type="ECO:0000259" key="4">
    <source>
        <dbReference type="Pfam" id="PF00884"/>
    </source>
</evidence>
<dbReference type="Pfam" id="PF00884">
    <property type="entry name" value="Sulfatase"/>
    <property type="match status" value="1"/>
</dbReference>
<dbReference type="SUPFAM" id="SSF53649">
    <property type="entry name" value="Alkaline phosphatase-like"/>
    <property type="match status" value="1"/>
</dbReference>
<dbReference type="Proteomes" id="UP000778970">
    <property type="component" value="Unassembled WGS sequence"/>
</dbReference>
<dbReference type="GO" id="GO:0008484">
    <property type="term" value="F:sulfuric ester hydrolase activity"/>
    <property type="evidence" value="ECO:0007669"/>
    <property type="project" value="TreeGrafter"/>
</dbReference>
<dbReference type="RefSeq" id="WP_027289228.1">
    <property type="nucleotide sequence ID" value="NZ_NRRE01000026.1"/>
</dbReference>
<comment type="similarity">
    <text evidence="1">Belongs to the sulfatase family.</text>
</comment>
<evidence type="ECO:0000313" key="6">
    <source>
        <dbReference type="EMBL" id="MBK1697507.1"/>
    </source>
</evidence>
<evidence type="ECO:0000259" key="5">
    <source>
        <dbReference type="Pfam" id="PF12411"/>
    </source>
</evidence>
<dbReference type="PANTHER" id="PTHR45953:SF1">
    <property type="entry name" value="IDURONATE 2-SULFATASE"/>
    <property type="match status" value="1"/>
</dbReference>
<name>A0A934QIQ2_9PROT</name>
<keyword evidence="3" id="KW-0378">Hydrolase</keyword>
<organism evidence="6 7">
    <name type="scientific">Rhodovibrio salinarum</name>
    <dbReference type="NCBI Taxonomy" id="1087"/>
    <lineage>
        <taxon>Bacteria</taxon>
        <taxon>Pseudomonadati</taxon>
        <taxon>Pseudomonadota</taxon>
        <taxon>Alphaproteobacteria</taxon>
        <taxon>Rhodospirillales</taxon>
        <taxon>Rhodovibrionaceae</taxon>
        <taxon>Rhodovibrio</taxon>
    </lineage>
</organism>
<proteinExistence type="inferred from homology"/>
<reference evidence="6" key="2">
    <citation type="journal article" date="2020" name="Microorganisms">
        <title>Osmotic Adaptation and Compatible Solute Biosynthesis of Phototrophic Bacteria as Revealed from Genome Analyses.</title>
        <authorList>
            <person name="Imhoff J.F."/>
            <person name="Rahn T."/>
            <person name="Kunzel S."/>
            <person name="Keller A."/>
            <person name="Neulinger S.C."/>
        </authorList>
    </citation>
    <scope>NUCLEOTIDE SEQUENCE</scope>
    <source>
        <strain evidence="6">DSM 9154</strain>
    </source>
</reference>
<evidence type="ECO:0000256" key="1">
    <source>
        <dbReference type="ARBA" id="ARBA00008779"/>
    </source>
</evidence>
<accession>A0A934QIQ2</accession>
<dbReference type="FunFam" id="3.40.720.10:FF:000032">
    <property type="entry name" value="Choline sulfatase"/>
    <property type="match status" value="1"/>
</dbReference>
<reference evidence="6" key="1">
    <citation type="submission" date="2017-08" db="EMBL/GenBank/DDBJ databases">
        <authorList>
            <person name="Imhoff J.F."/>
            <person name="Rahn T."/>
            <person name="Kuenzel S."/>
            <person name="Neulinger S.C."/>
        </authorList>
    </citation>
    <scope>NUCLEOTIDE SEQUENCE</scope>
    <source>
        <strain evidence="6">DSM 9154</strain>
    </source>
</reference>
<feature type="domain" description="Sulfatase N-terminal" evidence="4">
    <location>
        <begin position="6"/>
        <end position="349"/>
    </location>
</feature>
<dbReference type="InterPro" id="IPR017850">
    <property type="entry name" value="Alkaline_phosphatase_core_sf"/>
</dbReference>
<comment type="caution">
    <text evidence="6">The sequence shown here is derived from an EMBL/GenBank/DDBJ whole genome shotgun (WGS) entry which is preliminary data.</text>
</comment>
<dbReference type="GO" id="GO:0046872">
    <property type="term" value="F:metal ion binding"/>
    <property type="evidence" value="ECO:0007669"/>
    <property type="project" value="UniProtKB-KW"/>
</dbReference>
<evidence type="ECO:0000256" key="2">
    <source>
        <dbReference type="ARBA" id="ARBA00022723"/>
    </source>
</evidence>
<gene>
    <name evidence="6" type="primary">betC</name>
    <name evidence="6" type="ORF">CKO21_09650</name>
</gene>
<dbReference type="InterPro" id="IPR017785">
    <property type="entry name" value="Choline-sulfatase"/>
</dbReference>
<dbReference type="InterPro" id="IPR025863">
    <property type="entry name" value="Choline_sulf_C_dom"/>
</dbReference>
<dbReference type="PROSITE" id="PS00149">
    <property type="entry name" value="SULFATASE_2"/>
    <property type="match status" value="1"/>
</dbReference>
<keyword evidence="2" id="KW-0479">Metal-binding</keyword>
<dbReference type="NCBIfam" id="TIGR03417">
    <property type="entry name" value="chol_sulfatase"/>
    <property type="match status" value="1"/>
</dbReference>
<dbReference type="InterPro" id="IPR000917">
    <property type="entry name" value="Sulfatase_N"/>
</dbReference>
<feature type="domain" description="Choline sulfatase enzyme C-terminal" evidence="5">
    <location>
        <begin position="462"/>
        <end position="512"/>
    </location>
</feature>
<dbReference type="InterPro" id="IPR024607">
    <property type="entry name" value="Sulfatase_CS"/>
</dbReference>